<dbReference type="Pfam" id="PF01978">
    <property type="entry name" value="TrmB"/>
    <property type="match status" value="1"/>
</dbReference>
<feature type="domain" description="Transcription regulator TrmB N-terminal" evidence="1">
    <location>
        <begin position="6"/>
        <end position="73"/>
    </location>
</feature>
<evidence type="ECO:0000259" key="1">
    <source>
        <dbReference type="Pfam" id="PF01978"/>
    </source>
</evidence>
<proteinExistence type="predicted"/>
<dbReference type="InterPro" id="IPR002831">
    <property type="entry name" value="Tscrpt_reg_TrmB_N"/>
</dbReference>
<sequence>MLLTSLQKLGFTSYEAKVFVALVKNESATVSTLHLDSGVPNSAIYGALKKLEQKGIIEFQNTKPMRYRCILPEDAILKLKRDYGDECDNVLDQLNRIYGECSTNKSEELMWTINGIRNVTDRVMQMFEGAQKEIIILSSSTPFYKLADRYKSLKKDYTTMIGILNKKTTDEGVSLKLISSCEEEARKLSNIVPLASVRINSMEKNPLYLKSFVVVVDNSEMLVDILKDDDGEADLTAIWTNGKEFSSTMSHLLNAKWETSTEYHPL</sequence>
<name>A0AA51YGV6_9EURY</name>
<keyword evidence="3" id="KW-1185">Reference proteome</keyword>
<organism evidence="2 3">
    <name type="scientific">Methanolobus mangrovi</name>
    <dbReference type="NCBI Taxonomy" id="3072977"/>
    <lineage>
        <taxon>Archaea</taxon>
        <taxon>Methanobacteriati</taxon>
        <taxon>Methanobacteriota</taxon>
        <taxon>Stenosarchaea group</taxon>
        <taxon>Methanomicrobia</taxon>
        <taxon>Methanosarcinales</taxon>
        <taxon>Methanosarcinaceae</taxon>
        <taxon>Methanolobus</taxon>
    </lineage>
</organism>
<dbReference type="RefSeq" id="WP_309308432.1">
    <property type="nucleotide sequence ID" value="NZ_CP133594.1"/>
</dbReference>
<gene>
    <name evidence="2" type="ORF">RE476_01245</name>
</gene>
<dbReference type="InterPro" id="IPR051797">
    <property type="entry name" value="TrmB-like"/>
</dbReference>
<dbReference type="InterPro" id="IPR036390">
    <property type="entry name" value="WH_DNA-bd_sf"/>
</dbReference>
<dbReference type="PANTHER" id="PTHR34293">
    <property type="entry name" value="HTH-TYPE TRANSCRIPTIONAL REGULATOR TRMBL2"/>
    <property type="match status" value="1"/>
</dbReference>
<dbReference type="EMBL" id="CP133594">
    <property type="protein sequence ID" value="WMW22472.1"/>
    <property type="molecule type" value="Genomic_DNA"/>
</dbReference>
<dbReference type="AlphaFoldDB" id="A0AA51YGV6"/>
<dbReference type="InterPro" id="IPR036388">
    <property type="entry name" value="WH-like_DNA-bd_sf"/>
</dbReference>
<dbReference type="KEGG" id="mmav:RE476_01245"/>
<dbReference type="GeneID" id="84228724"/>
<dbReference type="PANTHER" id="PTHR34293:SF1">
    <property type="entry name" value="HTH-TYPE TRANSCRIPTIONAL REGULATOR TRMBL2"/>
    <property type="match status" value="1"/>
</dbReference>
<dbReference type="Proteomes" id="UP001183006">
    <property type="component" value="Chromosome"/>
</dbReference>
<dbReference type="SUPFAM" id="SSF46785">
    <property type="entry name" value="Winged helix' DNA-binding domain"/>
    <property type="match status" value="1"/>
</dbReference>
<dbReference type="Gene3D" id="1.10.10.10">
    <property type="entry name" value="Winged helix-like DNA-binding domain superfamily/Winged helix DNA-binding domain"/>
    <property type="match status" value="1"/>
</dbReference>
<evidence type="ECO:0000313" key="3">
    <source>
        <dbReference type="Proteomes" id="UP001183006"/>
    </source>
</evidence>
<protein>
    <submittedName>
        <fullName evidence="2">Helix-turn-helix domain-containing protein</fullName>
    </submittedName>
</protein>
<accession>A0AA51YGV6</accession>
<reference evidence="2" key="1">
    <citation type="submission" date="2023-08" db="EMBL/GenBank/DDBJ databases">
        <title>Methanolobus mangrovi sp. nov. and Methanolobus sediminis sp. nov, two novel methylotrophic methanogens isolated from mangrove sediments in China.</title>
        <authorList>
            <person name="Zhou J."/>
        </authorList>
    </citation>
    <scope>NUCLEOTIDE SEQUENCE</scope>
    <source>
        <strain evidence="2">FTZ2</strain>
    </source>
</reference>
<evidence type="ECO:0000313" key="2">
    <source>
        <dbReference type="EMBL" id="WMW22472.1"/>
    </source>
</evidence>